<accession>A0A165CBS9</accession>
<organism evidence="1 2">
    <name type="scientific">Laetiporus sulphureus 93-53</name>
    <dbReference type="NCBI Taxonomy" id="1314785"/>
    <lineage>
        <taxon>Eukaryota</taxon>
        <taxon>Fungi</taxon>
        <taxon>Dikarya</taxon>
        <taxon>Basidiomycota</taxon>
        <taxon>Agaricomycotina</taxon>
        <taxon>Agaricomycetes</taxon>
        <taxon>Polyporales</taxon>
        <taxon>Laetiporus</taxon>
    </lineage>
</organism>
<dbReference type="InParanoid" id="A0A165CBS9"/>
<protein>
    <submittedName>
        <fullName evidence="1">Uncharacterized protein</fullName>
    </submittedName>
</protein>
<dbReference type="GeneID" id="63830964"/>
<reference evidence="1 2" key="1">
    <citation type="journal article" date="2016" name="Mol. Biol. Evol.">
        <title>Comparative Genomics of Early-Diverging Mushroom-Forming Fungi Provides Insights into the Origins of Lignocellulose Decay Capabilities.</title>
        <authorList>
            <person name="Nagy L.G."/>
            <person name="Riley R."/>
            <person name="Tritt A."/>
            <person name="Adam C."/>
            <person name="Daum C."/>
            <person name="Floudas D."/>
            <person name="Sun H."/>
            <person name="Yadav J.S."/>
            <person name="Pangilinan J."/>
            <person name="Larsson K.H."/>
            <person name="Matsuura K."/>
            <person name="Barry K."/>
            <person name="Labutti K."/>
            <person name="Kuo R."/>
            <person name="Ohm R.A."/>
            <person name="Bhattacharya S.S."/>
            <person name="Shirouzu T."/>
            <person name="Yoshinaga Y."/>
            <person name="Martin F.M."/>
            <person name="Grigoriev I.V."/>
            <person name="Hibbett D.S."/>
        </authorList>
    </citation>
    <scope>NUCLEOTIDE SEQUENCE [LARGE SCALE GENOMIC DNA]</scope>
    <source>
        <strain evidence="1 2">93-53</strain>
    </source>
</reference>
<keyword evidence="2" id="KW-1185">Reference proteome</keyword>
<dbReference type="AlphaFoldDB" id="A0A165CBS9"/>
<proteinExistence type="predicted"/>
<gene>
    <name evidence="1" type="ORF">LAESUDRAFT_792025</name>
</gene>
<evidence type="ECO:0000313" key="1">
    <source>
        <dbReference type="EMBL" id="KZT02526.1"/>
    </source>
</evidence>
<name>A0A165CBS9_9APHY</name>
<dbReference type="EMBL" id="KV427651">
    <property type="protein sequence ID" value="KZT02526.1"/>
    <property type="molecule type" value="Genomic_DNA"/>
</dbReference>
<dbReference type="RefSeq" id="XP_040760266.1">
    <property type="nucleotide sequence ID" value="XM_040913936.1"/>
</dbReference>
<evidence type="ECO:0000313" key="2">
    <source>
        <dbReference type="Proteomes" id="UP000076871"/>
    </source>
</evidence>
<sequence>MTTAIQKAIKKCSPEILALPHSNSSLDPAPEQLAPQPHSTCLVLATGFAVCHLPVPVHCYLAHFPFAEPVTSAVDAPPVIKLLLLELSPHLPLLSVIVVSLPPPVVKESTPWVTFTSPGEELAIEGHESLCASFLSHLQLSEMTPLCALELVHKIHRLLIHLKETFKLCNSDSDIDSCMASYIQALGPVLDSFATVDWLPQGILFLSPLHVQELLLECSQVQCHRLVSGMDTMSRSHDIPKGRALPVTWDTLDFLSSASDTVPPEAPASVQTSPSITHAVKAEPVLLPGSAEAKPEVFVFLMGLAPKPKASFMFAHLPLPLLPSSSVTSHDQEISSETEAALVLVMPKAHSPPYHTTKSAAIKRLHVESSEGESEPDVSSDMEMVEAAPVVTAVAVASSAKDPSANPPFFIQNPAHLPMYLLAWHAPMHAILAVQFFSQLGTLSLSMLLDKLLPWIHKAMRELQNADTASFSHKSMCSSFKPHLVATSSAPTAGPSMVLAAAATPLPLPADAESLATFIKAFQEQDHEKCWACKEVCKAHKEQKLH</sequence>
<dbReference type="Proteomes" id="UP000076871">
    <property type="component" value="Unassembled WGS sequence"/>
</dbReference>